<dbReference type="InterPro" id="IPR025332">
    <property type="entry name" value="DUF4238"/>
</dbReference>
<proteinExistence type="predicted"/>
<dbReference type="HOGENOM" id="CLU_1243778_0_0_9"/>
<dbReference type="EMBL" id="AAVL02000035">
    <property type="protein sequence ID" value="EDM50881.1"/>
    <property type="molecule type" value="Genomic_DNA"/>
</dbReference>
<evidence type="ECO:0000313" key="1">
    <source>
        <dbReference type="EMBL" id="EDM50881.1"/>
    </source>
</evidence>
<dbReference type="Proteomes" id="UP000006000">
    <property type="component" value="Unassembled WGS sequence"/>
</dbReference>
<name>A5Z7H4_9FIRM</name>
<comment type="caution">
    <text evidence="1">The sequence shown here is derived from an EMBL/GenBank/DDBJ whole genome shotgun (WGS) entry which is preliminary data.</text>
</comment>
<sequence length="222" mass="26568">MMANPVRLLEMEILNDEQMDKISLYLALQQVRTKEFRQVIIETYERMPLLLMKKMAKSEEERELLNNIRLEWNDENQKKLLHAQMILDEENITKLALVFRDKYWMVLINETGMPFYTSDNPVVRYGHCGQMGYGSRGIEIAFPINSRLILVLRDRDYFSTDGVLHKHFCKIDEENVIFYNALQVQQSYRYVFCKEEKFDLANDILKKEPELSDINRNRFFMC</sequence>
<organism evidence="1 2">
    <name type="scientific">Eubacterium ventriosum ATCC 27560</name>
    <dbReference type="NCBI Taxonomy" id="411463"/>
    <lineage>
        <taxon>Bacteria</taxon>
        <taxon>Bacillati</taxon>
        <taxon>Bacillota</taxon>
        <taxon>Clostridia</taxon>
        <taxon>Eubacteriales</taxon>
        <taxon>Eubacteriaceae</taxon>
        <taxon>Eubacterium</taxon>
    </lineage>
</organism>
<reference evidence="1 2" key="1">
    <citation type="submission" date="2007-03" db="EMBL/GenBank/DDBJ databases">
        <authorList>
            <person name="Fulton L."/>
            <person name="Clifton S."/>
            <person name="Fulton B."/>
            <person name="Xu J."/>
            <person name="Minx P."/>
            <person name="Pepin K.H."/>
            <person name="Johnson M."/>
            <person name="Thiruvilangam P."/>
            <person name="Bhonagiri V."/>
            <person name="Nash W.E."/>
            <person name="Mardis E.R."/>
            <person name="Wilson R.K."/>
        </authorList>
    </citation>
    <scope>NUCLEOTIDE SEQUENCE [LARGE SCALE GENOMIC DNA]</scope>
    <source>
        <strain evidence="1 2">ATCC 27560</strain>
    </source>
</reference>
<dbReference type="Pfam" id="PF14022">
    <property type="entry name" value="DUF4238"/>
    <property type="match status" value="1"/>
</dbReference>
<reference evidence="1 2" key="2">
    <citation type="submission" date="2007-04" db="EMBL/GenBank/DDBJ databases">
        <title>Draft genome sequence of Eubacterium ventriosum (ATCC 27560).</title>
        <authorList>
            <person name="Sudarsanam P."/>
            <person name="Ley R."/>
            <person name="Guruge J."/>
            <person name="Turnbaugh P.J."/>
            <person name="Mahowald M."/>
            <person name="Liep D."/>
            <person name="Gordon J."/>
        </authorList>
    </citation>
    <scope>NUCLEOTIDE SEQUENCE [LARGE SCALE GENOMIC DNA]</scope>
    <source>
        <strain evidence="1 2">ATCC 27560</strain>
    </source>
</reference>
<evidence type="ECO:0008006" key="3">
    <source>
        <dbReference type="Google" id="ProtNLM"/>
    </source>
</evidence>
<protein>
    <recommendedName>
        <fullName evidence="3">DUF4238 domain-containing protein</fullName>
    </recommendedName>
</protein>
<gene>
    <name evidence="1" type="ORF">EUBVEN_01660</name>
</gene>
<dbReference type="STRING" id="411463.EUBVEN_01660"/>
<dbReference type="AlphaFoldDB" id="A5Z7H4"/>
<evidence type="ECO:0000313" key="2">
    <source>
        <dbReference type="Proteomes" id="UP000006000"/>
    </source>
</evidence>
<accession>A5Z7H4</accession>
<dbReference type="eggNOG" id="ENOG5032RBJ">
    <property type="taxonomic scope" value="Bacteria"/>
</dbReference>